<name>A0A7W3QQV0_ACTNM</name>
<dbReference type="NCBIfam" id="NF033521">
    <property type="entry name" value="lasso_leader_L3"/>
    <property type="match status" value="1"/>
</dbReference>
<keyword evidence="2" id="KW-1185">Reference proteome</keyword>
<dbReference type="AlphaFoldDB" id="A0A7W3QQV0"/>
<accession>A0A7W3QQV0</accession>
<evidence type="ECO:0000313" key="1">
    <source>
        <dbReference type="EMBL" id="MBA8956006.1"/>
    </source>
</evidence>
<dbReference type="RefSeq" id="WP_182847961.1">
    <property type="nucleotide sequence ID" value="NZ_BAAALP010000080.1"/>
</dbReference>
<gene>
    <name evidence="1" type="ORF">HNR61_007688</name>
</gene>
<proteinExistence type="predicted"/>
<evidence type="ECO:0000313" key="2">
    <source>
        <dbReference type="Proteomes" id="UP000572680"/>
    </source>
</evidence>
<dbReference type="Proteomes" id="UP000572680">
    <property type="component" value="Unassembled WGS sequence"/>
</dbReference>
<sequence>MRTTEFYEPPTLTQVGDFARTTLGRSSLGGFDSDWLCIMYC</sequence>
<protein>
    <recommendedName>
        <fullName evidence="3">Lasso RiPP family leader peptide-containing protein</fullName>
    </recommendedName>
</protein>
<organism evidence="1 2">
    <name type="scientific">Actinomadura namibiensis</name>
    <dbReference type="NCBI Taxonomy" id="182080"/>
    <lineage>
        <taxon>Bacteria</taxon>
        <taxon>Bacillati</taxon>
        <taxon>Actinomycetota</taxon>
        <taxon>Actinomycetes</taxon>
        <taxon>Streptosporangiales</taxon>
        <taxon>Thermomonosporaceae</taxon>
        <taxon>Actinomadura</taxon>
    </lineage>
</organism>
<dbReference type="EMBL" id="JACJIA010000014">
    <property type="protein sequence ID" value="MBA8956006.1"/>
    <property type="molecule type" value="Genomic_DNA"/>
</dbReference>
<evidence type="ECO:0008006" key="3">
    <source>
        <dbReference type="Google" id="ProtNLM"/>
    </source>
</evidence>
<reference evidence="1 2" key="1">
    <citation type="submission" date="2020-08" db="EMBL/GenBank/DDBJ databases">
        <title>Genomic Encyclopedia of Type Strains, Phase IV (KMG-IV): sequencing the most valuable type-strain genomes for metagenomic binning, comparative biology and taxonomic classification.</title>
        <authorList>
            <person name="Goeker M."/>
        </authorList>
    </citation>
    <scope>NUCLEOTIDE SEQUENCE [LARGE SCALE GENOMIC DNA]</scope>
    <source>
        <strain evidence="1 2">DSM 44197</strain>
    </source>
</reference>
<comment type="caution">
    <text evidence="1">The sequence shown here is derived from an EMBL/GenBank/DDBJ whole genome shotgun (WGS) entry which is preliminary data.</text>
</comment>